<comment type="caution">
    <text evidence="1">The sequence shown here is derived from an EMBL/GenBank/DDBJ whole genome shotgun (WGS) entry which is preliminary data.</text>
</comment>
<accession>A0ABR9RLQ0</accession>
<sequence length="107" mass="12623">MKNMNLSRVKRAVQKKKRFMIKDHHKKVYVGQIREPHIIQSNGFYSVIADQPEHEISRVNNGKGSWFAYGKASDWDFTEKGGRYYRNGLAHIPENLIWEIEFLEVCI</sequence>
<dbReference type="EMBL" id="JADCKL010000011">
    <property type="protein sequence ID" value="MBE5063914.1"/>
    <property type="molecule type" value="Genomic_DNA"/>
</dbReference>
<name>A0ABR9RLQ0_9FIRM</name>
<proteinExistence type="predicted"/>
<evidence type="ECO:0000313" key="2">
    <source>
        <dbReference type="Proteomes" id="UP000758652"/>
    </source>
</evidence>
<organism evidence="1 2">
    <name type="scientific">Claveliimonas monacensis</name>
    <dbReference type="NCBI Taxonomy" id="2779351"/>
    <lineage>
        <taxon>Bacteria</taxon>
        <taxon>Bacillati</taxon>
        <taxon>Bacillota</taxon>
        <taxon>Clostridia</taxon>
        <taxon>Lachnospirales</taxon>
        <taxon>Lachnospiraceae</taxon>
        <taxon>Claveliimonas</taxon>
    </lineage>
</organism>
<keyword evidence="2" id="KW-1185">Reference proteome</keyword>
<gene>
    <name evidence="1" type="ORF">INF30_11685</name>
</gene>
<dbReference type="Proteomes" id="UP000758652">
    <property type="component" value="Unassembled WGS sequence"/>
</dbReference>
<evidence type="ECO:0000313" key="1">
    <source>
        <dbReference type="EMBL" id="MBE5063914.1"/>
    </source>
</evidence>
<reference evidence="1 2" key="1">
    <citation type="submission" date="2020-10" db="EMBL/GenBank/DDBJ databases">
        <title>ChiBAC.</title>
        <authorList>
            <person name="Zenner C."/>
            <person name="Hitch T.C.A."/>
            <person name="Clavel T."/>
        </authorList>
    </citation>
    <scope>NUCLEOTIDE SEQUENCE [LARGE SCALE GENOMIC DNA]</scope>
    <source>
        <strain evidence="1 2">DSM 108991</strain>
    </source>
</reference>
<keyword evidence="1" id="KW-0413">Isomerase</keyword>
<dbReference type="GO" id="GO:0016853">
    <property type="term" value="F:isomerase activity"/>
    <property type="evidence" value="ECO:0007669"/>
    <property type="project" value="UniProtKB-KW"/>
</dbReference>
<dbReference type="RefSeq" id="WP_226395324.1">
    <property type="nucleotide sequence ID" value="NZ_JADCKL010000011.1"/>
</dbReference>
<protein>
    <submittedName>
        <fullName evidence="1">Peptidylprolyl isomerase</fullName>
    </submittedName>
</protein>